<evidence type="ECO:0000256" key="3">
    <source>
        <dbReference type="ARBA" id="ARBA00022475"/>
    </source>
</evidence>
<accession>A0A2V5KAK7</accession>
<proteinExistence type="inferred from homology"/>
<dbReference type="EMBL" id="QJVJ01000002">
    <property type="protein sequence ID" value="PYI56488.1"/>
    <property type="molecule type" value="Genomic_DNA"/>
</dbReference>
<name>A0A2V5KAK7_9BACL</name>
<evidence type="ECO:0000256" key="6">
    <source>
        <dbReference type="ARBA" id="ARBA00023136"/>
    </source>
</evidence>
<evidence type="ECO:0000256" key="4">
    <source>
        <dbReference type="ARBA" id="ARBA00022692"/>
    </source>
</evidence>
<keyword evidence="3" id="KW-1003">Cell membrane</keyword>
<dbReference type="Proteomes" id="UP000247476">
    <property type="component" value="Unassembled WGS sequence"/>
</dbReference>
<dbReference type="AlphaFoldDB" id="A0A2V5KAK7"/>
<dbReference type="RefSeq" id="WP_110839016.1">
    <property type="nucleotide sequence ID" value="NZ_QJVJ01000002.1"/>
</dbReference>
<evidence type="ECO:0000313" key="8">
    <source>
        <dbReference type="EMBL" id="PYI56488.1"/>
    </source>
</evidence>
<feature type="transmembrane region" description="Helical" evidence="7">
    <location>
        <begin position="110"/>
        <end position="129"/>
    </location>
</feature>
<sequence length="130" mass="14696">MNPYLYTLVYYVVSAACIVVFLYVFELVTKYKDWEEIKKGNVSVALATGGKLLGICNIFRYSIEHNDSLGETLVWGVLGFFFLVLTYYIFEFLTRTIRVDEEIGKDNRAVGLLSAFLSIGFSYIVGASIT</sequence>
<protein>
    <submittedName>
        <fullName evidence="8">DUF350 domain-containing protein</fullName>
    </submittedName>
</protein>
<evidence type="ECO:0000256" key="7">
    <source>
        <dbReference type="SAM" id="Phobius"/>
    </source>
</evidence>
<dbReference type="PANTHER" id="PTHR40043:SF1">
    <property type="entry name" value="UPF0719 INNER MEMBRANE PROTEIN YJFL"/>
    <property type="match status" value="1"/>
</dbReference>
<feature type="transmembrane region" description="Helical" evidence="7">
    <location>
        <begin position="73"/>
        <end position="90"/>
    </location>
</feature>
<comment type="subcellular location">
    <subcellularLocation>
        <location evidence="1">Cell membrane</location>
        <topology evidence="1">Multi-pass membrane protein</topology>
    </subcellularLocation>
</comment>
<dbReference type="OrthoDB" id="2352756at2"/>
<dbReference type="GO" id="GO:0005886">
    <property type="term" value="C:plasma membrane"/>
    <property type="evidence" value="ECO:0007669"/>
    <property type="project" value="UniProtKB-SubCell"/>
</dbReference>
<evidence type="ECO:0000256" key="2">
    <source>
        <dbReference type="ARBA" id="ARBA00005779"/>
    </source>
</evidence>
<keyword evidence="4 7" id="KW-0812">Transmembrane</keyword>
<keyword evidence="9" id="KW-1185">Reference proteome</keyword>
<evidence type="ECO:0000313" key="9">
    <source>
        <dbReference type="Proteomes" id="UP000247476"/>
    </source>
</evidence>
<dbReference type="PANTHER" id="PTHR40043">
    <property type="entry name" value="UPF0719 INNER MEMBRANE PROTEIN YJFL"/>
    <property type="match status" value="1"/>
</dbReference>
<comment type="caution">
    <text evidence="8">The sequence shown here is derived from an EMBL/GenBank/DDBJ whole genome shotgun (WGS) entry which is preliminary data.</text>
</comment>
<comment type="similarity">
    <text evidence="2">Belongs to the UPF0719 family.</text>
</comment>
<feature type="transmembrane region" description="Helical" evidence="7">
    <location>
        <begin position="40"/>
        <end position="61"/>
    </location>
</feature>
<evidence type="ECO:0000256" key="1">
    <source>
        <dbReference type="ARBA" id="ARBA00004651"/>
    </source>
</evidence>
<keyword evidence="5 7" id="KW-1133">Transmembrane helix</keyword>
<reference evidence="8 9" key="1">
    <citation type="submission" date="2018-05" db="EMBL/GenBank/DDBJ databases">
        <title>Paenibacillus flagellatus sp. nov., isolated from selenium mineral soil.</title>
        <authorList>
            <person name="Dai X."/>
        </authorList>
    </citation>
    <scope>NUCLEOTIDE SEQUENCE [LARGE SCALE GENOMIC DNA]</scope>
    <source>
        <strain evidence="8 9">DXL2</strain>
    </source>
</reference>
<dbReference type="Pfam" id="PF03994">
    <property type="entry name" value="DUF350"/>
    <property type="match status" value="1"/>
</dbReference>
<evidence type="ECO:0000256" key="5">
    <source>
        <dbReference type="ARBA" id="ARBA00022989"/>
    </source>
</evidence>
<dbReference type="InterPro" id="IPR007140">
    <property type="entry name" value="DUF350"/>
</dbReference>
<keyword evidence="6 7" id="KW-0472">Membrane</keyword>
<feature type="transmembrane region" description="Helical" evidence="7">
    <location>
        <begin position="6"/>
        <end position="28"/>
    </location>
</feature>
<organism evidence="8 9">
    <name type="scientific">Paenibacillus flagellatus</name>
    <dbReference type="NCBI Taxonomy" id="2211139"/>
    <lineage>
        <taxon>Bacteria</taxon>
        <taxon>Bacillati</taxon>
        <taxon>Bacillota</taxon>
        <taxon>Bacilli</taxon>
        <taxon>Bacillales</taxon>
        <taxon>Paenibacillaceae</taxon>
        <taxon>Paenibacillus</taxon>
    </lineage>
</organism>
<gene>
    <name evidence="8" type="ORF">DLM86_05815</name>
</gene>